<comment type="caution">
    <text evidence="1">The sequence shown here is derived from an EMBL/GenBank/DDBJ whole genome shotgun (WGS) entry which is preliminary data.</text>
</comment>
<dbReference type="Proteomes" id="UP001179952">
    <property type="component" value="Unassembled WGS sequence"/>
</dbReference>
<accession>A0AAV9AAX6</accession>
<reference evidence="1" key="1">
    <citation type="journal article" date="2023" name="Nat. Commun.">
        <title>Diploid and tetraploid genomes of Acorus and the evolution of monocots.</title>
        <authorList>
            <person name="Ma L."/>
            <person name="Liu K.W."/>
            <person name="Li Z."/>
            <person name="Hsiao Y.Y."/>
            <person name="Qi Y."/>
            <person name="Fu T."/>
            <person name="Tang G.D."/>
            <person name="Zhang D."/>
            <person name="Sun W.H."/>
            <person name="Liu D.K."/>
            <person name="Li Y."/>
            <person name="Chen G.Z."/>
            <person name="Liu X.D."/>
            <person name="Liao X.Y."/>
            <person name="Jiang Y.T."/>
            <person name="Yu X."/>
            <person name="Hao Y."/>
            <person name="Huang J."/>
            <person name="Zhao X.W."/>
            <person name="Ke S."/>
            <person name="Chen Y.Y."/>
            <person name="Wu W.L."/>
            <person name="Hsu J.L."/>
            <person name="Lin Y.F."/>
            <person name="Huang M.D."/>
            <person name="Li C.Y."/>
            <person name="Huang L."/>
            <person name="Wang Z.W."/>
            <person name="Zhao X."/>
            <person name="Zhong W.Y."/>
            <person name="Peng D.H."/>
            <person name="Ahmad S."/>
            <person name="Lan S."/>
            <person name="Zhang J.S."/>
            <person name="Tsai W.C."/>
            <person name="Van de Peer Y."/>
            <person name="Liu Z.J."/>
        </authorList>
    </citation>
    <scope>NUCLEOTIDE SEQUENCE</scope>
    <source>
        <strain evidence="1">SCP</strain>
    </source>
</reference>
<evidence type="ECO:0000313" key="1">
    <source>
        <dbReference type="EMBL" id="KAK1261466.1"/>
    </source>
</evidence>
<proteinExistence type="predicted"/>
<dbReference type="EMBL" id="JAUJYN010000010">
    <property type="protein sequence ID" value="KAK1261466.1"/>
    <property type="molecule type" value="Genomic_DNA"/>
</dbReference>
<dbReference type="AlphaFoldDB" id="A0AAV9AAX6"/>
<reference evidence="1" key="2">
    <citation type="submission" date="2023-06" db="EMBL/GenBank/DDBJ databases">
        <authorList>
            <person name="Ma L."/>
            <person name="Liu K.-W."/>
            <person name="Li Z."/>
            <person name="Hsiao Y.-Y."/>
            <person name="Qi Y."/>
            <person name="Fu T."/>
            <person name="Tang G."/>
            <person name="Zhang D."/>
            <person name="Sun W.-H."/>
            <person name="Liu D.-K."/>
            <person name="Li Y."/>
            <person name="Chen G.-Z."/>
            <person name="Liu X.-D."/>
            <person name="Liao X.-Y."/>
            <person name="Jiang Y.-T."/>
            <person name="Yu X."/>
            <person name="Hao Y."/>
            <person name="Huang J."/>
            <person name="Zhao X.-W."/>
            <person name="Ke S."/>
            <person name="Chen Y.-Y."/>
            <person name="Wu W.-L."/>
            <person name="Hsu J.-L."/>
            <person name="Lin Y.-F."/>
            <person name="Huang M.-D."/>
            <person name="Li C.-Y."/>
            <person name="Huang L."/>
            <person name="Wang Z.-W."/>
            <person name="Zhao X."/>
            <person name="Zhong W.-Y."/>
            <person name="Peng D.-H."/>
            <person name="Ahmad S."/>
            <person name="Lan S."/>
            <person name="Zhang J.-S."/>
            <person name="Tsai W.-C."/>
            <person name="Van De Peer Y."/>
            <person name="Liu Z.-J."/>
        </authorList>
    </citation>
    <scope>NUCLEOTIDE SEQUENCE</scope>
    <source>
        <strain evidence="1">SCP</strain>
        <tissue evidence="1">Leaves</tissue>
    </source>
</reference>
<organism evidence="1 2">
    <name type="scientific">Acorus gramineus</name>
    <name type="common">Dwarf sweet flag</name>
    <dbReference type="NCBI Taxonomy" id="55184"/>
    <lineage>
        <taxon>Eukaryota</taxon>
        <taxon>Viridiplantae</taxon>
        <taxon>Streptophyta</taxon>
        <taxon>Embryophyta</taxon>
        <taxon>Tracheophyta</taxon>
        <taxon>Spermatophyta</taxon>
        <taxon>Magnoliopsida</taxon>
        <taxon>Liliopsida</taxon>
        <taxon>Acoraceae</taxon>
        <taxon>Acorus</taxon>
    </lineage>
</organism>
<gene>
    <name evidence="1" type="ORF">QJS04_geneDACA001009</name>
</gene>
<protein>
    <submittedName>
        <fullName evidence="1">Uncharacterized protein</fullName>
    </submittedName>
</protein>
<keyword evidence="2" id="KW-1185">Reference proteome</keyword>
<evidence type="ECO:0000313" key="2">
    <source>
        <dbReference type="Proteomes" id="UP001179952"/>
    </source>
</evidence>
<sequence length="58" mass="6792">MGDFSARAYLSSHVQCPNYDLHCHPRLRDYGTRSHPWKLNRYGVNNSRAIYLPLGKEE</sequence>
<name>A0AAV9AAX6_ACOGR</name>